<dbReference type="InterPro" id="IPR038765">
    <property type="entry name" value="Papain-like_cys_pep_sf"/>
</dbReference>
<evidence type="ECO:0000313" key="3">
    <source>
        <dbReference type="Proteomes" id="UP000825890"/>
    </source>
</evidence>
<evidence type="ECO:0000256" key="1">
    <source>
        <dbReference type="ARBA" id="ARBA00006547"/>
    </source>
</evidence>
<gene>
    <name evidence="2" type="ORF">CKM354_000837900</name>
</gene>
<dbReference type="SUPFAM" id="SSF54001">
    <property type="entry name" value="Cysteine proteinases"/>
    <property type="match status" value="1"/>
</dbReference>
<comment type="caution">
    <text evidence="2">The sequence shown here is derived from an EMBL/GenBank/DDBJ whole genome shotgun (WGS) entry which is preliminary data.</text>
</comment>
<proteinExistence type="inferred from homology"/>
<dbReference type="PANTHER" id="PTHR11786">
    <property type="entry name" value="N-HYDROXYARYLAMINE O-ACETYLTRANSFERASE"/>
    <property type="match status" value="1"/>
</dbReference>
<reference evidence="2 3" key="1">
    <citation type="submission" date="2021-01" db="EMBL/GenBank/DDBJ databases">
        <title>Cercospora kikuchii MAFF 305040 whole genome shotgun sequence.</title>
        <authorList>
            <person name="Kashiwa T."/>
            <person name="Suzuki T."/>
        </authorList>
    </citation>
    <scope>NUCLEOTIDE SEQUENCE [LARGE SCALE GENOMIC DNA]</scope>
    <source>
        <strain evidence="2 3">MAFF 305040</strain>
    </source>
</reference>
<evidence type="ECO:0000313" key="2">
    <source>
        <dbReference type="EMBL" id="GIZ45199.1"/>
    </source>
</evidence>
<dbReference type="InterPro" id="IPR053710">
    <property type="entry name" value="Arylamine_NAT_domain_sf"/>
</dbReference>
<dbReference type="Pfam" id="PF00797">
    <property type="entry name" value="Acetyltransf_2"/>
    <property type="match status" value="1"/>
</dbReference>
<dbReference type="RefSeq" id="XP_044659686.1">
    <property type="nucleotide sequence ID" value="XM_044803751.1"/>
</dbReference>
<dbReference type="AlphaFoldDB" id="A0A9P3CLV9"/>
<name>A0A9P3CLV9_9PEZI</name>
<dbReference type="EMBL" id="BOLY01000005">
    <property type="protein sequence ID" value="GIZ45199.1"/>
    <property type="molecule type" value="Genomic_DNA"/>
</dbReference>
<comment type="similarity">
    <text evidence="1">Belongs to the arylamine N-acetyltransferase family.</text>
</comment>
<dbReference type="InterPro" id="IPR001447">
    <property type="entry name" value="Arylamine_N-AcTrfase"/>
</dbReference>
<accession>A0A9P3CLV9</accession>
<sequence>MAPKPTYTPDQIHQYYDRIQLPAEHRHESGSASTAIAQGPEGLEYLSALQRYTLANIPFENLALQYARNKVVDIDPQILFDKVVSKKSGRGGYCMEMNCLFSVVLRTLGFQLYSTSGRVSSAASPDADNADDVHFLGFAHHINIVTIQNVRYHVDVAFGGGGPTKPLPLESGRVHLNTPPSQEVRLRFDTISENESDNKLWIYEVRSRPERPWLTQYCFPDNLEFHPADFESMNFFTATSPTSFFTWMVFVVKRILSEDGDEIVGESVMMGSKMYRRVLGKKEIEVEFKTEKERVDALEKEFGIVLGEQERRGIMGMASSIG</sequence>
<dbReference type="Gene3D" id="3.30.2140.20">
    <property type="match status" value="1"/>
</dbReference>
<dbReference type="OrthoDB" id="10260017at2759"/>
<dbReference type="PANTHER" id="PTHR11786:SF0">
    <property type="entry name" value="ARYLAMINE N-ACETYLTRANSFERASE 4-RELATED"/>
    <property type="match status" value="1"/>
</dbReference>
<dbReference type="GO" id="GO:0016407">
    <property type="term" value="F:acetyltransferase activity"/>
    <property type="evidence" value="ECO:0007669"/>
    <property type="project" value="InterPro"/>
</dbReference>
<organism evidence="2 3">
    <name type="scientific">Cercospora kikuchii</name>
    <dbReference type="NCBI Taxonomy" id="84275"/>
    <lineage>
        <taxon>Eukaryota</taxon>
        <taxon>Fungi</taxon>
        <taxon>Dikarya</taxon>
        <taxon>Ascomycota</taxon>
        <taxon>Pezizomycotina</taxon>
        <taxon>Dothideomycetes</taxon>
        <taxon>Dothideomycetidae</taxon>
        <taxon>Mycosphaerellales</taxon>
        <taxon>Mycosphaerellaceae</taxon>
        <taxon>Cercospora</taxon>
    </lineage>
</organism>
<protein>
    <recommendedName>
        <fullName evidence="4">Arylamine N-acetyltransferase</fullName>
    </recommendedName>
</protein>
<dbReference type="Proteomes" id="UP000825890">
    <property type="component" value="Unassembled WGS sequence"/>
</dbReference>
<dbReference type="GeneID" id="68293954"/>
<keyword evidence="3" id="KW-1185">Reference proteome</keyword>
<evidence type="ECO:0008006" key="4">
    <source>
        <dbReference type="Google" id="ProtNLM"/>
    </source>
</evidence>